<dbReference type="PROSITE" id="PS00238">
    <property type="entry name" value="OPSIN"/>
    <property type="match status" value="1"/>
</dbReference>
<keyword evidence="8 14" id="KW-0297">G-protein coupled receptor</keyword>
<dbReference type="InterPro" id="IPR001391">
    <property type="entry name" value="Opsin_lateye"/>
</dbReference>
<feature type="transmembrane region" description="Helical" evidence="14">
    <location>
        <begin position="141"/>
        <end position="162"/>
    </location>
</feature>
<evidence type="ECO:0000256" key="1">
    <source>
        <dbReference type="ARBA" id="ARBA00004141"/>
    </source>
</evidence>
<protein>
    <submittedName>
        <fullName evidence="16">Ocellar opsin</fullName>
    </submittedName>
</protein>
<evidence type="ECO:0000256" key="5">
    <source>
        <dbReference type="ARBA" id="ARBA00022925"/>
    </source>
</evidence>
<feature type="transmembrane region" description="Helical" evidence="14">
    <location>
        <begin position="228"/>
        <end position="255"/>
    </location>
</feature>
<evidence type="ECO:0000256" key="8">
    <source>
        <dbReference type="ARBA" id="ARBA00023040"/>
    </source>
</evidence>
<dbReference type="GO" id="GO:0007602">
    <property type="term" value="P:phototransduction"/>
    <property type="evidence" value="ECO:0007669"/>
    <property type="project" value="UniProtKB-KW"/>
</dbReference>
<dbReference type="PRINTS" id="PR00237">
    <property type="entry name" value="GPCRRHODOPSN"/>
</dbReference>
<evidence type="ECO:0000256" key="14">
    <source>
        <dbReference type="RuleBase" id="RU004951"/>
    </source>
</evidence>
<dbReference type="Gene3D" id="1.20.1070.10">
    <property type="entry name" value="Rhodopsin 7-helix transmembrane proteins"/>
    <property type="match status" value="1"/>
</dbReference>
<dbReference type="GO" id="GO:0004930">
    <property type="term" value="F:G protein-coupled receptor activity"/>
    <property type="evidence" value="ECO:0007669"/>
    <property type="project" value="UniProtKB-KW"/>
</dbReference>
<comment type="subcellular location">
    <subcellularLocation>
        <location evidence="1 14">Membrane</location>
        <topology evidence="1 14">Multi-pass membrane protein</topology>
    </subcellularLocation>
</comment>
<evidence type="ECO:0000256" key="6">
    <source>
        <dbReference type="ARBA" id="ARBA00022989"/>
    </source>
</evidence>
<feature type="transmembrane region" description="Helical" evidence="14">
    <location>
        <begin position="294"/>
        <end position="318"/>
    </location>
</feature>
<comment type="caution">
    <text evidence="16">The sequence shown here is derived from an EMBL/GenBank/DDBJ whole genome shotgun (WGS) entry which is preliminary data.</text>
</comment>
<evidence type="ECO:0000256" key="2">
    <source>
        <dbReference type="ARBA" id="ARBA00022543"/>
    </source>
</evidence>
<dbReference type="AlphaFoldDB" id="A0A4Y2J007"/>
<feature type="domain" description="G-protein coupled receptors family 1 profile" evidence="15">
    <location>
        <begin position="83"/>
        <end position="347"/>
    </location>
</feature>
<keyword evidence="13" id="KW-0844">Vision</keyword>
<comment type="caution">
    <text evidence="14">Lacks conserved residue(s) required for the propagation of feature annotation.</text>
</comment>
<dbReference type="EMBL" id="BGPR01003081">
    <property type="protein sequence ID" value="GBM83457.1"/>
    <property type="molecule type" value="Genomic_DNA"/>
</dbReference>
<dbReference type="PRINTS" id="PR00238">
    <property type="entry name" value="OPSIN"/>
</dbReference>
<feature type="transmembrane region" description="Helical" evidence="14">
    <location>
        <begin position="103"/>
        <end position="121"/>
    </location>
</feature>
<comment type="similarity">
    <text evidence="14">Belongs to the G-protein coupled receptor 1 family. Opsin subfamily.</text>
</comment>
<dbReference type="FunFam" id="1.20.1070.10:FF:000044">
    <property type="entry name" value="Opsin, ultraviolet-sensitive"/>
    <property type="match status" value="1"/>
</dbReference>
<organism evidence="16 17">
    <name type="scientific">Araneus ventricosus</name>
    <name type="common">Orbweaver spider</name>
    <name type="synonym">Epeira ventricosa</name>
    <dbReference type="NCBI Taxonomy" id="182803"/>
    <lineage>
        <taxon>Eukaryota</taxon>
        <taxon>Metazoa</taxon>
        <taxon>Ecdysozoa</taxon>
        <taxon>Arthropoda</taxon>
        <taxon>Chelicerata</taxon>
        <taxon>Arachnida</taxon>
        <taxon>Araneae</taxon>
        <taxon>Araneomorphae</taxon>
        <taxon>Entelegynae</taxon>
        <taxon>Araneoidea</taxon>
        <taxon>Araneidae</taxon>
        <taxon>Araneus</taxon>
    </lineage>
</organism>
<evidence type="ECO:0000256" key="7">
    <source>
        <dbReference type="ARBA" id="ARBA00022991"/>
    </source>
</evidence>
<keyword evidence="9 14" id="KW-0472">Membrane</keyword>
<dbReference type="InterPro" id="IPR001760">
    <property type="entry name" value="Opsin"/>
</dbReference>
<dbReference type="Proteomes" id="UP000499080">
    <property type="component" value="Unassembled WGS sequence"/>
</dbReference>
<keyword evidence="10" id="KW-1015">Disulfide bond</keyword>
<keyword evidence="4 14" id="KW-0812">Transmembrane</keyword>
<keyword evidence="2 14" id="KW-0600">Photoreceptor protein</keyword>
<keyword evidence="11 14" id="KW-0675">Receptor</keyword>
<evidence type="ECO:0000256" key="10">
    <source>
        <dbReference type="ARBA" id="ARBA00023157"/>
    </source>
</evidence>
<keyword evidence="5 14" id="KW-0681">Retinal protein</keyword>
<keyword evidence="6 14" id="KW-1133">Transmembrane helix</keyword>
<dbReference type="InterPro" id="IPR050125">
    <property type="entry name" value="GPCR_opsins"/>
</dbReference>
<dbReference type="InterPro" id="IPR027430">
    <property type="entry name" value="Retinal_BS"/>
</dbReference>
<evidence type="ECO:0000313" key="16">
    <source>
        <dbReference type="EMBL" id="GBM83457.1"/>
    </source>
</evidence>
<keyword evidence="3 14" id="KW-0716">Sensory transduction</keyword>
<gene>
    <name evidence="16" type="primary">OPSO_1</name>
    <name evidence="16" type="ORF">AVEN_86709_1</name>
</gene>
<evidence type="ECO:0000256" key="11">
    <source>
        <dbReference type="ARBA" id="ARBA00023170"/>
    </source>
</evidence>
<dbReference type="GO" id="GO:0007601">
    <property type="term" value="P:visual perception"/>
    <property type="evidence" value="ECO:0007669"/>
    <property type="project" value="UniProtKB-KW"/>
</dbReference>
<dbReference type="CDD" id="cd15079">
    <property type="entry name" value="7tmA_photoreceptors_insect"/>
    <property type="match status" value="1"/>
</dbReference>
<evidence type="ECO:0000259" key="15">
    <source>
        <dbReference type="PROSITE" id="PS50262"/>
    </source>
</evidence>
<dbReference type="GO" id="GO:0009881">
    <property type="term" value="F:photoreceptor activity"/>
    <property type="evidence" value="ECO:0007669"/>
    <property type="project" value="UniProtKB-KW"/>
</dbReference>
<keyword evidence="7 14" id="KW-0157">Chromophore</keyword>
<dbReference type="PROSITE" id="PS00237">
    <property type="entry name" value="G_PROTEIN_RECEP_F1_1"/>
    <property type="match status" value="1"/>
</dbReference>
<evidence type="ECO:0000313" key="17">
    <source>
        <dbReference type="Proteomes" id="UP000499080"/>
    </source>
</evidence>
<dbReference type="SUPFAM" id="SSF81321">
    <property type="entry name" value="Family A G protein-coupled receptor-like"/>
    <property type="match status" value="1"/>
</dbReference>
<feature type="transmembrane region" description="Helical" evidence="14">
    <location>
        <begin position="183"/>
        <end position="204"/>
    </location>
</feature>
<dbReference type="PANTHER" id="PTHR24240">
    <property type="entry name" value="OPSIN"/>
    <property type="match status" value="1"/>
</dbReference>
<dbReference type="PRINTS" id="PR00578">
    <property type="entry name" value="OPSINLTRLEYE"/>
</dbReference>
<dbReference type="Pfam" id="PF00001">
    <property type="entry name" value="7tm_1"/>
    <property type="match status" value="1"/>
</dbReference>
<dbReference type="PROSITE" id="PS50262">
    <property type="entry name" value="G_PROTEIN_RECEP_F1_2"/>
    <property type="match status" value="1"/>
</dbReference>
<evidence type="ECO:0000256" key="13">
    <source>
        <dbReference type="ARBA" id="ARBA00023305"/>
    </source>
</evidence>
<accession>A0A4Y2J007</accession>
<dbReference type="InterPro" id="IPR017452">
    <property type="entry name" value="GPCR_Rhodpsn_7TM"/>
</dbReference>
<dbReference type="GO" id="GO:0016020">
    <property type="term" value="C:membrane"/>
    <property type="evidence" value="ECO:0007669"/>
    <property type="project" value="UniProtKB-SubCell"/>
</dbReference>
<evidence type="ECO:0000256" key="12">
    <source>
        <dbReference type="ARBA" id="ARBA00023224"/>
    </source>
</evidence>
<sequence length="389" mass="43891">MIFTGNSLRNFMILQIVPRPEKFFLYDAILEPYESNASIIDLLPVNMLPLIHEHWYNFRPIKSIWHIVLGVTIVFLGIISISGNGMVLYLMATVRSLRTPANLLVMNLALSDFCMLAFMMPAMAPNCFGETWILGPLMCEIYGMFGSLFGCGSIWSMVMITMDRYNVIVRGMSAQPLTRLKSVGLVFFIWAWSVGWTIAPFYGWSRYVPEGSMTGCTVDYLSRDAVSLSYLMCYTVAVYAVPLAIMIYCYTFIVMEVASHEKKLREQAKKMNISSLRANQDTHKTSAEFKLAKVALMTVILWFMAWTPYLMLAMGGVFTDRKYITPMTTICGSVFAKASACYNPIVYGISHPKYKAALRQKFKCLRGKQDVSKNDASTIVSDLDKSTTA</sequence>
<dbReference type="InterPro" id="IPR000276">
    <property type="entry name" value="GPCR_Rhodpsn"/>
</dbReference>
<evidence type="ECO:0000256" key="4">
    <source>
        <dbReference type="ARBA" id="ARBA00022692"/>
    </source>
</evidence>
<keyword evidence="12 14" id="KW-0807">Transducer</keyword>
<feature type="transmembrane region" description="Helical" evidence="14">
    <location>
        <begin position="64"/>
        <end position="91"/>
    </location>
</feature>
<dbReference type="OrthoDB" id="9996086at2759"/>
<keyword evidence="17" id="KW-1185">Reference proteome</keyword>
<proteinExistence type="inferred from homology"/>
<reference evidence="16 17" key="1">
    <citation type="journal article" date="2019" name="Sci. Rep.">
        <title>Orb-weaving spider Araneus ventricosus genome elucidates the spidroin gene catalogue.</title>
        <authorList>
            <person name="Kono N."/>
            <person name="Nakamura H."/>
            <person name="Ohtoshi R."/>
            <person name="Moran D.A.P."/>
            <person name="Shinohara A."/>
            <person name="Yoshida Y."/>
            <person name="Fujiwara M."/>
            <person name="Mori M."/>
            <person name="Tomita M."/>
            <person name="Arakawa K."/>
        </authorList>
    </citation>
    <scope>NUCLEOTIDE SEQUENCE [LARGE SCALE GENOMIC DNA]</scope>
</reference>
<evidence type="ECO:0000256" key="3">
    <source>
        <dbReference type="ARBA" id="ARBA00022606"/>
    </source>
</evidence>
<name>A0A4Y2J007_ARAVE</name>
<evidence type="ECO:0000256" key="9">
    <source>
        <dbReference type="ARBA" id="ARBA00023136"/>
    </source>
</evidence>